<name>A0A0C3H7E1_OIDMZ</name>
<dbReference type="Gene3D" id="2.30.30.40">
    <property type="entry name" value="SH3 Domains"/>
    <property type="match status" value="1"/>
</dbReference>
<evidence type="ECO:0000313" key="3">
    <source>
        <dbReference type="Proteomes" id="UP000054321"/>
    </source>
</evidence>
<protein>
    <submittedName>
        <fullName evidence="2">Uncharacterized protein</fullName>
    </submittedName>
</protein>
<keyword evidence="3" id="KW-1185">Reference proteome</keyword>
<evidence type="ECO:0000313" key="2">
    <source>
        <dbReference type="EMBL" id="KIM98336.1"/>
    </source>
</evidence>
<gene>
    <name evidence="2" type="ORF">OIDMADRAFT_20064</name>
</gene>
<dbReference type="OrthoDB" id="2251794at2759"/>
<accession>A0A0C3H7E1</accession>
<keyword evidence="1" id="KW-0732">Signal</keyword>
<feature type="signal peptide" evidence="1">
    <location>
        <begin position="1"/>
        <end position="18"/>
    </location>
</feature>
<reference evidence="3" key="2">
    <citation type="submission" date="2015-01" db="EMBL/GenBank/DDBJ databases">
        <title>Evolutionary Origins and Diversification of the Mycorrhizal Mutualists.</title>
        <authorList>
            <consortium name="DOE Joint Genome Institute"/>
            <consortium name="Mycorrhizal Genomics Consortium"/>
            <person name="Kohler A."/>
            <person name="Kuo A."/>
            <person name="Nagy L.G."/>
            <person name="Floudas D."/>
            <person name="Copeland A."/>
            <person name="Barry K.W."/>
            <person name="Cichocki N."/>
            <person name="Veneault-Fourrey C."/>
            <person name="LaButti K."/>
            <person name="Lindquist E.A."/>
            <person name="Lipzen A."/>
            <person name="Lundell T."/>
            <person name="Morin E."/>
            <person name="Murat C."/>
            <person name="Riley R."/>
            <person name="Ohm R."/>
            <person name="Sun H."/>
            <person name="Tunlid A."/>
            <person name="Henrissat B."/>
            <person name="Grigoriev I.V."/>
            <person name="Hibbett D.S."/>
            <person name="Martin F."/>
        </authorList>
    </citation>
    <scope>NUCLEOTIDE SEQUENCE [LARGE SCALE GENOMIC DNA]</scope>
    <source>
        <strain evidence="3">Zn</strain>
    </source>
</reference>
<reference evidence="2 3" key="1">
    <citation type="submission" date="2014-04" db="EMBL/GenBank/DDBJ databases">
        <authorList>
            <consortium name="DOE Joint Genome Institute"/>
            <person name="Kuo A."/>
            <person name="Martino E."/>
            <person name="Perotto S."/>
            <person name="Kohler A."/>
            <person name="Nagy L.G."/>
            <person name="Floudas D."/>
            <person name="Copeland A."/>
            <person name="Barry K.W."/>
            <person name="Cichocki N."/>
            <person name="Veneault-Fourrey C."/>
            <person name="LaButti K."/>
            <person name="Lindquist E.A."/>
            <person name="Lipzen A."/>
            <person name="Lundell T."/>
            <person name="Morin E."/>
            <person name="Murat C."/>
            <person name="Sun H."/>
            <person name="Tunlid A."/>
            <person name="Henrissat B."/>
            <person name="Grigoriev I.V."/>
            <person name="Hibbett D.S."/>
            <person name="Martin F."/>
            <person name="Nordberg H.P."/>
            <person name="Cantor M.N."/>
            <person name="Hua S.X."/>
        </authorList>
    </citation>
    <scope>NUCLEOTIDE SEQUENCE [LARGE SCALE GENOMIC DNA]</scope>
    <source>
        <strain evidence="2 3">Zn</strain>
    </source>
</reference>
<dbReference type="EMBL" id="KN832880">
    <property type="protein sequence ID" value="KIM98336.1"/>
    <property type="molecule type" value="Genomic_DNA"/>
</dbReference>
<dbReference type="HOGENOM" id="CLU_125595_2_0_1"/>
<proteinExistence type="predicted"/>
<dbReference type="Proteomes" id="UP000054321">
    <property type="component" value="Unassembled WGS sequence"/>
</dbReference>
<sequence>MQPSSVFTLLLLPLAILATPLPEAFPEAIPEPMPAGLNEEGDVSLPTVPSAADIFKRSYQTCRIIGASQVNCRTGPSTKYPATWVVKEGGLYGFTCYESGECADGNCTWDRIVWDGNICYVNGHYTDNNCTPARLGKCA</sequence>
<organism evidence="2 3">
    <name type="scientific">Oidiodendron maius (strain Zn)</name>
    <dbReference type="NCBI Taxonomy" id="913774"/>
    <lineage>
        <taxon>Eukaryota</taxon>
        <taxon>Fungi</taxon>
        <taxon>Dikarya</taxon>
        <taxon>Ascomycota</taxon>
        <taxon>Pezizomycotina</taxon>
        <taxon>Leotiomycetes</taxon>
        <taxon>Leotiomycetes incertae sedis</taxon>
        <taxon>Myxotrichaceae</taxon>
        <taxon>Oidiodendron</taxon>
    </lineage>
</organism>
<dbReference type="AlphaFoldDB" id="A0A0C3H7E1"/>
<feature type="chain" id="PRO_5002164922" evidence="1">
    <location>
        <begin position="19"/>
        <end position="139"/>
    </location>
</feature>
<dbReference type="InParanoid" id="A0A0C3H7E1"/>
<evidence type="ECO:0000256" key="1">
    <source>
        <dbReference type="SAM" id="SignalP"/>
    </source>
</evidence>